<evidence type="ECO:0000313" key="4">
    <source>
        <dbReference type="EMBL" id="AWM37763.1"/>
    </source>
</evidence>
<dbReference type="PROSITE" id="PS50977">
    <property type="entry name" value="HTH_TETR_2"/>
    <property type="match status" value="1"/>
</dbReference>
<reference evidence="4 5" key="1">
    <citation type="submission" date="2018-01" db="EMBL/GenBank/DDBJ databases">
        <title>G. obscuriglobus.</title>
        <authorList>
            <person name="Franke J."/>
            <person name="Blomberg W."/>
            <person name="Selmecki A."/>
        </authorList>
    </citation>
    <scope>NUCLEOTIDE SEQUENCE [LARGE SCALE GENOMIC DNA]</scope>
    <source>
        <strain evidence="4 5">DSM 5831</strain>
    </source>
</reference>
<dbReference type="OrthoDB" id="9789566at2"/>
<name>A0A2Z3GVL5_9BACT</name>
<dbReference type="InterPro" id="IPR009057">
    <property type="entry name" value="Homeodomain-like_sf"/>
</dbReference>
<dbReference type="GO" id="GO:0003700">
    <property type="term" value="F:DNA-binding transcription factor activity"/>
    <property type="evidence" value="ECO:0007669"/>
    <property type="project" value="TreeGrafter"/>
</dbReference>
<dbReference type="InterPro" id="IPR041479">
    <property type="entry name" value="TetR_CgmR_C"/>
</dbReference>
<keyword evidence="1 2" id="KW-0238">DNA-binding</keyword>
<evidence type="ECO:0000256" key="2">
    <source>
        <dbReference type="PROSITE-ProRule" id="PRU00335"/>
    </source>
</evidence>
<dbReference type="GO" id="GO:0000976">
    <property type="term" value="F:transcription cis-regulatory region binding"/>
    <property type="evidence" value="ECO:0007669"/>
    <property type="project" value="TreeGrafter"/>
</dbReference>
<evidence type="ECO:0000313" key="5">
    <source>
        <dbReference type="Proteomes" id="UP000245802"/>
    </source>
</evidence>
<accession>A0A2Z3GVL5</accession>
<dbReference type="InterPro" id="IPR050109">
    <property type="entry name" value="HTH-type_TetR-like_transc_reg"/>
</dbReference>
<dbReference type="AlphaFoldDB" id="A0A2Z3GVL5"/>
<dbReference type="Gene3D" id="1.10.357.10">
    <property type="entry name" value="Tetracycline Repressor, domain 2"/>
    <property type="match status" value="1"/>
</dbReference>
<dbReference type="PANTHER" id="PTHR30055:SF148">
    <property type="entry name" value="TETR-FAMILY TRANSCRIPTIONAL REGULATOR"/>
    <property type="match status" value="1"/>
</dbReference>
<feature type="DNA-binding region" description="H-T-H motif" evidence="2">
    <location>
        <begin position="52"/>
        <end position="71"/>
    </location>
</feature>
<dbReference type="SUPFAM" id="SSF48498">
    <property type="entry name" value="Tetracyclin repressor-like, C-terminal domain"/>
    <property type="match status" value="1"/>
</dbReference>
<protein>
    <submittedName>
        <fullName evidence="4">TetR family transcriptional regulator</fullName>
    </submittedName>
</protein>
<dbReference type="PANTHER" id="PTHR30055">
    <property type="entry name" value="HTH-TYPE TRANSCRIPTIONAL REGULATOR RUTR"/>
    <property type="match status" value="1"/>
</dbReference>
<dbReference type="Pfam" id="PF17937">
    <property type="entry name" value="TetR_C_28"/>
    <property type="match status" value="1"/>
</dbReference>
<evidence type="ECO:0000256" key="1">
    <source>
        <dbReference type="ARBA" id="ARBA00023125"/>
    </source>
</evidence>
<proteinExistence type="predicted"/>
<dbReference type="Proteomes" id="UP000245802">
    <property type="component" value="Chromosome"/>
</dbReference>
<gene>
    <name evidence="4" type="ORF">C1280_12665</name>
</gene>
<evidence type="ECO:0000259" key="3">
    <source>
        <dbReference type="PROSITE" id="PS50977"/>
    </source>
</evidence>
<sequence length="200" mass="22138">MWGMLLENKTTGRYLSAMSEAHRRKKEPEHVRRAIIESAARLAVNDGFASLSMQAVASAAGVTKGGLLHHFPCKQAMVEAVFKEMMAALDRTIDEEMARDTNPRGSFTRAYVSALRKIEVGLLDERGIPISLSMLIDPALTRRWCDWIGDRLNRHAETDGGVDLEIVRLAADGLWLATMCKSPTSNNAEAVINRLIACTR</sequence>
<dbReference type="EMBL" id="CP025958">
    <property type="protein sequence ID" value="AWM37763.1"/>
    <property type="molecule type" value="Genomic_DNA"/>
</dbReference>
<dbReference type="InterPro" id="IPR036271">
    <property type="entry name" value="Tet_transcr_reg_TetR-rel_C_sf"/>
</dbReference>
<dbReference type="SUPFAM" id="SSF46689">
    <property type="entry name" value="Homeodomain-like"/>
    <property type="match status" value="1"/>
</dbReference>
<dbReference type="Pfam" id="PF00440">
    <property type="entry name" value="TetR_N"/>
    <property type="match status" value="1"/>
</dbReference>
<dbReference type="PRINTS" id="PR00455">
    <property type="entry name" value="HTHTETR"/>
</dbReference>
<dbReference type="InterPro" id="IPR001647">
    <property type="entry name" value="HTH_TetR"/>
</dbReference>
<keyword evidence="5" id="KW-1185">Reference proteome</keyword>
<feature type="domain" description="HTH tetR-type" evidence="3">
    <location>
        <begin position="29"/>
        <end position="89"/>
    </location>
</feature>
<organism evidence="4 5">
    <name type="scientific">Gemmata obscuriglobus</name>
    <dbReference type="NCBI Taxonomy" id="114"/>
    <lineage>
        <taxon>Bacteria</taxon>
        <taxon>Pseudomonadati</taxon>
        <taxon>Planctomycetota</taxon>
        <taxon>Planctomycetia</taxon>
        <taxon>Gemmatales</taxon>
        <taxon>Gemmataceae</taxon>
        <taxon>Gemmata</taxon>
    </lineage>
</organism>
<dbReference type="KEGG" id="gog:C1280_12665"/>